<organism evidence="1">
    <name type="scientific">marine sediment metagenome</name>
    <dbReference type="NCBI Taxonomy" id="412755"/>
    <lineage>
        <taxon>unclassified sequences</taxon>
        <taxon>metagenomes</taxon>
        <taxon>ecological metagenomes</taxon>
    </lineage>
</organism>
<comment type="caution">
    <text evidence="1">The sequence shown here is derived from an EMBL/GenBank/DDBJ whole genome shotgun (WGS) entry which is preliminary data.</text>
</comment>
<protein>
    <submittedName>
        <fullName evidence="1">Uncharacterized protein</fullName>
    </submittedName>
</protein>
<evidence type="ECO:0000313" key="1">
    <source>
        <dbReference type="EMBL" id="KKL56245.1"/>
    </source>
</evidence>
<dbReference type="AlphaFoldDB" id="A0A0F9FG88"/>
<name>A0A0F9FG88_9ZZZZ</name>
<sequence>MSIAFSWLNTRYWSFIVGVYRYGDEVTFCFGVFSVQVVWEPR</sequence>
<reference evidence="1" key="1">
    <citation type="journal article" date="2015" name="Nature">
        <title>Complex archaea that bridge the gap between prokaryotes and eukaryotes.</title>
        <authorList>
            <person name="Spang A."/>
            <person name="Saw J.H."/>
            <person name="Jorgensen S.L."/>
            <person name="Zaremba-Niedzwiedzka K."/>
            <person name="Martijn J."/>
            <person name="Lind A.E."/>
            <person name="van Eijk R."/>
            <person name="Schleper C."/>
            <person name="Guy L."/>
            <person name="Ettema T.J."/>
        </authorList>
    </citation>
    <scope>NUCLEOTIDE SEQUENCE</scope>
</reference>
<proteinExistence type="predicted"/>
<accession>A0A0F9FG88</accession>
<dbReference type="EMBL" id="LAZR01030559">
    <property type="protein sequence ID" value="KKL56245.1"/>
    <property type="molecule type" value="Genomic_DNA"/>
</dbReference>
<gene>
    <name evidence="1" type="ORF">LCGC14_2247360</name>
</gene>